<accession>A0A3E4JRC1</accession>
<evidence type="ECO:0000313" key="2">
    <source>
        <dbReference type="EMBL" id="RGJ89523.1"/>
    </source>
</evidence>
<dbReference type="AlphaFoldDB" id="A0A3E4JRC1"/>
<dbReference type="Pfam" id="PF13149">
    <property type="entry name" value="Mfa_like_1"/>
    <property type="match status" value="1"/>
</dbReference>
<dbReference type="Gene3D" id="2.60.40.2620">
    <property type="entry name" value="Fimbrillin-like"/>
    <property type="match status" value="1"/>
</dbReference>
<evidence type="ECO:0000256" key="1">
    <source>
        <dbReference type="SAM" id="SignalP"/>
    </source>
</evidence>
<dbReference type="CDD" id="cd13121">
    <property type="entry name" value="BF2867_like_C"/>
    <property type="match status" value="1"/>
</dbReference>
<dbReference type="InterPro" id="IPR025049">
    <property type="entry name" value="Mfa-like_1"/>
</dbReference>
<dbReference type="PROSITE" id="PS51257">
    <property type="entry name" value="PROKAR_LIPOPROTEIN"/>
    <property type="match status" value="1"/>
</dbReference>
<feature type="chain" id="PRO_5017593609" evidence="1">
    <location>
        <begin position="23"/>
        <end position="660"/>
    </location>
</feature>
<dbReference type="Proteomes" id="UP000260640">
    <property type="component" value="Unassembled WGS sequence"/>
</dbReference>
<proteinExistence type="predicted"/>
<dbReference type="EMBL" id="QSPP01000013">
    <property type="protein sequence ID" value="RGJ89523.1"/>
    <property type="molecule type" value="Genomic_DNA"/>
</dbReference>
<organism evidence="2 3">
    <name type="scientific">Phocaeicola vulgatus</name>
    <name type="common">Bacteroides vulgatus</name>
    <dbReference type="NCBI Taxonomy" id="821"/>
    <lineage>
        <taxon>Bacteria</taxon>
        <taxon>Pseudomonadati</taxon>
        <taxon>Bacteroidota</taxon>
        <taxon>Bacteroidia</taxon>
        <taxon>Bacteroidales</taxon>
        <taxon>Bacteroidaceae</taxon>
        <taxon>Phocaeicola</taxon>
    </lineage>
</organism>
<comment type="caution">
    <text evidence="2">The sequence shown here is derived from an EMBL/GenBank/DDBJ whole genome shotgun (WGS) entry which is preliminary data.</text>
</comment>
<feature type="signal peptide" evidence="1">
    <location>
        <begin position="1"/>
        <end position="22"/>
    </location>
</feature>
<gene>
    <name evidence="2" type="ORF">DXD46_06490</name>
</gene>
<dbReference type="InterPro" id="IPR042278">
    <property type="entry name" value="Mfa-like_1_N"/>
</dbReference>
<dbReference type="CDD" id="cd13120">
    <property type="entry name" value="BF2867_like_N"/>
    <property type="match status" value="1"/>
</dbReference>
<dbReference type="RefSeq" id="WP_117699691.1">
    <property type="nucleotide sequence ID" value="NZ_QSPP01000013.1"/>
</dbReference>
<keyword evidence="1" id="KW-0732">Signal</keyword>
<name>A0A3E4JRC1_PHOVU</name>
<evidence type="ECO:0000313" key="3">
    <source>
        <dbReference type="Proteomes" id="UP000260640"/>
    </source>
</evidence>
<dbReference type="Gene3D" id="2.60.40.2630">
    <property type="match status" value="1"/>
</dbReference>
<sequence>MTARKRLMSLSLIALAVFSACTDEVGNGGQRPVKGDHSLSFAVSTPGSQTWTKADGTRAASTPATQQLEPVEMEGKVNGKTVYLTAEVTDGFPGDNRIMTRGTQVTEDNKTKDGIMETFAVSAYTSLMGTPDFMYSVPATKGNPENGTYYWYPEEKFYWPGVKSLYFYAWYPHTANAEGLTVSGANVKGIPTLYYTVPDDVKKQMDMMTAVAASQAEQEAIPLTFNHALAAVKFVAGDLMPQKFTIQSISLVGIKNKGSYGLIDLDWSLDDASTTDFTLSLNKVIDKTSSTAITADNETFFMLPQSFNDNSAKIEIVFTYANQSYTLRAALKGVTDKWEMGKTYTYTISTDMVVTADVIFFKGTNGTDGNPYTSHNISANSDPFTIDYRYPTGITSIKARLAYELTDGNGNVTYEAFSDEYDLKGEESKDFVSPCMNNLGDSTKAKKDETPFVVQIKVENPFVVIMPSDPDNPNTQLVYDPSKGDDQWFTIWRGKMFPPNAARAPEEELTATMMVARKNLNNGNLANWSTGATLAAAYWEVDENHPRYGKGKWTLPYCFWSKAQMRKSYLFSKMVRGEHYPGQNSLFGEAANQTIYWTNGGQTAGNHWAIKLTEYEHDDAASMQQYPNHPDLQMNVWPDGTSLGVRAAVEVEGDFSKFNN</sequence>
<protein>
    <submittedName>
        <fullName evidence="2">Fimbrillin family protein</fullName>
    </submittedName>
</protein>
<reference evidence="2 3" key="1">
    <citation type="submission" date="2018-08" db="EMBL/GenBank/DDBJ databases">
        <title>A genome reference for cultivated species of the human gut microbiota.</title>
        <authorList>
            <person name="Zou Y."/>
            <person name="Xue W."/>
            <person name="Luo G."/>
        </authorList>
    </citation>
    <scope>NUCLEOTIDE SEQUENCE [LARGE SCALE GENOMIC DNA]</scope>
    <source>
        <strain evidence="2 3">TM05-16</strain>
    </source>
</reference>